<dbReference type="EMBL" id="CP020477">
    <property type="protein sequence ID" value="ARM76932.1"/>
    <property type="molecule type" value="Genomic_DNA"/>
</dbReference>
<proteinExistence type="predicted"/>
<evidence type="ECO:0000313" key="1">
    <source>
        <dbReference type="EMBL" id="ARM76932.1"/>
    </source>
</evidence>
<name>A0A1W6K3C2_9CREN</name>
<dbReference type="SUPFAM" id="SSF52540">
    <property type="entry name" value="P-loop containing nucleoside triphosphate hydrolases"/>
    <property type="match status" value="1"/>
</dbReference>
<dbReference type="AlphaFoldDB" id="A0A1W6K3C2"/>
<dbReference type="RefSeq" id="WP_148692726.1">
    <property type="nucleotide sequence ID" value="NZ_CP020477.1"/>
</dbReference>
<keyword evidence="2" id="KW-1185">Reference proteome</keyword>
<dbReference type="OrthoDB" id="25344at2157"/>
<evidence type="ECO:0008006" key="3">
    <source>
        <dbReference type="Google" id="ProtNLM"/>
    </source>
</evidence>
<accession>A0A1W6K3C2</accession>
<sequence length="207" mass="23765">MKFEVKNIGPIKHADLNFDDKVVIIGPNSSGKTVLSRLFYVVTDPFFNFHFEFDPPLKGELIFGKDPFDVKKLMKIIKENKDIIMNKIKSNIYGLINSSWIQENSELITERYKMKLGLDDIEVYDKDLKIEFECREENGIKEAVIILEITSKAFDVGIYPVNSVEGENFVTSNIIMDLLRTYDNRSAFIPTERIGAPLLLSIANEDF</sequence>
<dbReference type="GeneID" id="41591957"/>
<dbReference type="Proteomes" id="UP000193404">
    <property type="component" value="Chromosome"/>
</dbReference>
<evidence type="ECO:0000313" key="2">
    <source>
        <dbReference type="Proteomes" id="UP000193404"/>
    </source>
</evidence>
<reference evidence="1 2" key="1">
    <citation type="submission" date="2017-03" db="EMBL/GenBank/DDBJ databases">
        <title>Sulfur activation and transportation mechanism of thermophilic Archaea Acidianus manzaensis YN-25.</title>
        <authorList>
            <person name="Ma Y."/>
            <person name="Yang Y."/>
            <person name="Xia J."/>
        </authorList>
    </citation>
    <scope>NUCLEOTIDE SEQUENCE [LARGE SCALE GENOMIC DNA]</scope>
    <source>
        <strain evidence="1 2">YN-25</strain>
    </source>
</reference>
<organism evidence="1 2">
    <name type="scientific">Acidianus manzaensis</name>
    <dbReference type="NCBI Taxonomy" id="282676"/>
    <lineage>
        <taxon>Archaea</taxon>
        <taxon>Thermoproteota</taxon>
        <taxon>Thermoprotei</taxon>
        <taxon>Sulfolobales</taxon>
        <taxon>Sulfolobaceae</taxon>
        <taxon>Acidianus</taxon>
    </lineage>
</organism>
<protein>
    <recommendedName>
        <fullName evidence="3">AAA domain-containing protein</fullName>
    </recommendedName>
</protein>
<gene>
    <name evidence="1" type="ORF">B6F84_13505</name>
</gene>
<dbReference type="KEGG" id="aman:B6F84_13505"/>
<dbReference type="InterPro" id="IPR027417">
    <property type="entry name" value="P-loop_NTPase"/>
</dbReference>